<comment type="subcellular location">
    <subcellularLocation>
        <location evidence="1 8">Nucleus</location>
        <location evidence="1 8">Nucleolus</location>
    </subcellularLocation>
</comment>
<reference evidence="11" key="1">
    <citation type="submission" date="2018-07" db="EMBL/GenBank/DDBJ databases">
        <authorList>
            <person name="Quirk P.G."/>
            <person name="Krulwich T.A."/>
        </authorList>
    </citation>
    <scope>NUCLEOTIDE SEQUENCE</scope>
    <source>
        <strain evidence="11">Anand</strain>
    </source>
</reference>
<gene>
    <name evidence="11" type="ORF">TAT_000244900</name>
    <name evidence="10" type="ORF">TAV_000245100</name>
</gene>
<evidence type="ECO:0000256" key="5">
    <source>
        <dbReference type="ARBA" id="ARBA00022679"/>
    </source>
</evidence>
<feature type="region of interest" description="Disordered" evidence="9">
    <location>
        <begin position="1"/>
        <end position="20"/>
    </location>
</feature>
<evidence type="ECO:0000256" key="1">
    <source>
        <dbReference type="ARBA" id="ARBA00004604"/>
    </source>
</evidence>
<dbReference type="InterPro" id="IPR029063">
    <property type="entry name" value="SAM-dependent_MTases_sf"/>
</dbReference>
<organism evidence="11">
    <name type="scientific">Theileria annulata</name>
    <dbReference type="NCBI Taxonomy" id="5874"/>
    <lineage>
        <taxon>Eukaryota</taxon>
        <taxon>Sar</taxon>
        <taxon>Alveolata</taxon>
        <taxon>Apicomplexa</taxon>
        <taxon>Aconoidasida</taxon>
        <taxon>Piroplasmida</taxon>
        <taxon>Theileriidae</taxon>
        <taxon>Theileria</taxon>
    </lineage>
</organism>
<dbReference type="VEuPathDB" id="PiroplasmaDB:TA03880"/>
<sequence length="128" mass="15374">MVKNKKKINKNNKNDKNNKNVKKMELIKKRLIGSRFRYINEKLYKNNSEMSWNLFNNDPKLYTIYHEGYRNQIIKWPYNPINKIISWLNKHKEYFNIGDFGCGDALIAKTFKKYFITVLGHTANSNHQ</sequence>
<evidence type="ECO:0000256" key="9">
    <source>
        <dbReference type="SAM" id="MobiDB-lite"/>
    </source>
</evidence>
<evidence type="ECO:0000313" key="10">
    <source>
        <dbReference type="EMBL" id="SVP92653.1"/>
    </source>
</evidence>
<evidence type="ECO:0000256" key="4">
    <source>
        <dbReference type="ARBA" id="ARBA00022603"/>
    </source>
</evidence>
<dbReference type="InterPro" id="IPR007823">
    <property type="entry name" value="RRP8"/>
</dbReference>
<evidence type="ECO:0000256" key="8">
    <source>
        <dbReference type="RuleBase" id="RU365074"/>
    </source>
</evidence>
<accession>A0A3B0NEB0</accession>
<dbReference type="EC" id="2.1.1.-" evidence="8"/>
<dbReference type="GO" id="GO:0005730">
    <property type="term" value="C:nucleolus"/>
    <property type="evidence" value="ECO:0007669"/>
    <property type="project" value="UniProtKB-SubCell"/>
</dbReference>
<dbReference type="Pfam" id="PF05148">
    <property type="entry name" value="Methyltransf_8"/>
    <property type="match status" value="1"/>
</dbReference>
<dbReference type="GO" id="GO:0008168">
    <property type="term" value="F:methyltransferase activity"/>
    <property type="evidence" value="ECO:0007669"/>
    <property type="project" value="UniProtKB-KW"/>
</dbReference>
<feature type="compositionally biased region" description="Basic residues" evidence="9">
    <location>
        <begin position="1"/>
        <end position="10"/>
    </location>
</feature>
<dbReference type="PANTHER" id="PTHR12787:SF0">
    <property type="entry name" value="RIBOSOMAL RNA-PROCESSING PROTEIN 8"/>
    <property type="match status" value="1"/>
</dbReference>
<evidence type="ECO:0000256" key="6">
    <source>
        <dbReference type="ARBA" id="ARBA00022691"/>
    </source>
</evidence>
<keyword evidence="6 8" id="KW-0949">S-adenosyl-L-methionine</keyword>
<dbReference type="EMBL" id="UIVT01000003">
    <property type="protein sequence ID" value="SVP93456.1"/>
    <property type="molecule type" value="Genomic_DNA"/>
</dbReference>
<keyword evidence="7 8" id="KW-0539">Nucleus</keyword>
<dbReference type="EMBL" id="UIVS01000003">
    <property type="protein sequence ID" value="SVP92653.1"/>
    <property type="molecule type" value="Genomic_DNA"/>
</dbReference>
<evidence type="ECO:0000313" key="11">
    <source>
        <dbReference type="EMBL" id="SVP93456.1"/>
    </source>
</evidence>
<comment type="function">
    <text evidence="8">Probable methyltransferase required to silence rDNA.</text>
</comment>
<evidence type="ECO:0000256" key="3">
    <source>
        <dbReference type="ARBA" id="ARBA00022552"/>
    </source>
</evidence>
<keyword evidence="4 8" id="KW-0489">Methyltransferase</keyword>
<comment type="similarity">
    <text evidence="2 8">Belongs to the methyltransferase superfamily. RRP8 family.</text>
</comment>
<dbReference type="PANTHER" id="PTHR12787">
    <property type="entry name" value="RIBOSOMAL RNA-PROCESSING PROTEIN 8"/>
    <property type="match status" value="1"/>
</dbReference>
<dbReference type="FunFam" id="1.10.10.2150:FF:000001">
    <property type="entry name" value="Ribosomal RNA-processing protein 8"/>
    <property type="match status" value="1"/>
</dbReference>
<dbReference type="Gene3D" id="1.10.10.2150">
    <property type="entry name" value="Ribosomal RNA-processing protein 8, N-terminal domain"/>
    <property type="match status" value="1"/>
</dbReference>
<evidence type="ECO:0000256" key="7">
    <source>
        <dbReference type="ARBA" id="ARBA00023242"/>
    </source>
</evidence>
<keyword evidence="5 8" id="KW-0808">Transferase</keyword>
<dbReference type="InterPro" id="IPR042036">
    <property type="entry name" value="RRP8_N"/>
</dbReference>
<protein>
    <recommendedName>
        <fullName evidence="8">Ribosomal RNA-processing protein 8</fullName>
        <ecNumber evidence="8">2.1.1.-</ecNumber>
    </recommendedName>
</protein>
<dbReference type="GO" id="GO:0032259">
    <property type="term" value="P:methylation"/>
    <property type="evidence" value="ECO:0007669"/>
    <property type="project" value="UniProtKB-KW"/>
</dbReference>
<proteinExistence type="inferred from homology"/>
<dbReference type="AlphaFoldDB" id="A0A3B0NEB0"/>
<dbReference type="GO" id="GO:0006364">
    <property type="term" value="P:rRNA processing"/>
    <property type="evidence" value="ECO:0007669"/>
    <property type="project" value="UniProtKB-UniRule"/>
</dbReference>
<name>A0A3B0NEB0_THEAN</name>
<dbReference type="Gene3D" id="3.40.50.150">
    <property type="entry name" value="Vaccinia Virus protein VP39"/>
    <property type="match status" value="1"/>
</dbReference>
<keyword evidence="3 8" id="KW-0698">rRNA processing</keyword>
<evidence type="ECO:0000256" key="2">
    <source>
        <dbReference type="ARBA" id="ARBA00006301"/>
    </source>
</evidence>